<keyword evidence="3" id="KW-1185">Reference proteome</keyword>
<dbReference type="EMBL" id="JBHSOZ010000003">
    <property type="protein sequence ID" value="MFC5713033.1"/>
    <property type="molecule type" value="Genomic_DNA"/>
</dbReference>
<organism evidence="2 3">
    <name type="scientific">Thalassorhabdus alkalitolerans</name>
    <dbReference type="NCBI Taxonomy" id="2282697"/>
    <lineage>
        <taxon>Bacteria</taxon>
        <taxon>Bacillati</taxon>
        <taxon>Bacillota</taxon>
        <taxon>Bacilli</taxon>
        <taxon>Bacillales</taxon>
        <taxon>Bacillaceae</taxon>
        <taxon>Thalassorhabdus</taxon>
    </lineage>
</organism>
<name>A0ABW0YPH1_9BACI</name>
<evidence type="ECO:0000313" key="2">
    <source>
        <dbReference type="EMBL" id="MFC5713033.1"/>
    </source>
</evidence>
<keyword evidence="1" id="KW-1133">Transmembrane helix</keyword>
<feature type="transmembrane region" description="Helical" evidence="1">
    <location>
        <begin position="12"/>
        <end position="30"/>
    </location>
</feature>
<sequence length="142" mass="17002">MAVEKVYHATESRPLWLFLFVLTVWYAFYFEFQIPVLPYLLPLIPIYFLLVTYELQVDEDIIRIKTKLFNLTIKEKTAEPENIKEMVILYMKWAQKGVLIRLHKGMRWRVIQYTPADYDEALKQFARSHQVPVMIHGDPPNQ</sequence>
<proteinExistence type="predicted"/>
<evidence type="ECO:0000256" key="1">
    <source>
        <dbReference type="SAM" id="Phobius"/>
    </source>
</evidence>
<dbReference type="Proteomes" id="UP001596142">
    <property type="component" value="Unassembled WGS sequence"/>
</dbReference>
<keyword evidence="1" id="KW-0472">Membrane</keyword>
<evidence type="ECO:0008006" key="4">
    <source>
        <dbReference type="Google" id="ProtNLM"/>
    </source>
</evidence>
<dbReference type="RefSeq" id="WP_054636188.1">
    <property type="nucleotide sequence ID" value="NZ_JBHSPG010000007.1"/>
</dbReference>
<evidence type="ECO:0000313" key="3">
    <source>
        <dbReference type="Proteomes" id="UP001596142"/>
    </source>
</evidence>
<protein>
    <recommendedName>
        <fullName evidence="4">PH domain-containing protein</fullName>
    </recommendedName>
</protein>
<feature type="transmembrane region" description="Helical" evidence="1">
    <location>
        <begin position="36"/>
        <end position="55"/>
    </location>
</feature>
<gene>
    <name evidence="2" type="ORF">ACFPU1_09580</name>
</gene>
<reference evidence="3" key="1">
    <citation type="journal article" date="2019" name="Int. J. Syst. Evol. Microbiol.">
        <title>The Global Catalogue of Microorganisms (GCM) 10K type strain sequencing project: providing services to taxonomists for standard genome sequencing and annotation.</title>
        <authorList>
            <consortium name="The Broad Institute Genomics Platform"/>
            <consortium name="The Broad Institute Genome Sequencing Center for Infectious Disease"/>
            <person name="Wu L."/>
            <person name="Ma J."/>
        </authorList>
    </citation>
    <scope>NUCLEOTIDE SEQUENCE [LARGE SCALE GENOMIC DNA]</scope>
    <source>
        <strain evidence="3">CECT 7184</strain>
    </source>
</reference>
<accession>A0ABW0YPH1</accession>
<keyword evidence="1" id="KW-0812">Transmembrane</keyword>
<comment type="caution">
    <text evidence="2">The sequence shown here is derived from an EMBL/GenBank/DDBJ whole genome shotgun (WGS) entry which is preliminary data.</text>
</comment>